<dbReference type="InterPro" id="IPR051396">
    <property type="entry name" value="Bact_Antivir_Def_Nuclease"/>
</dbReference>
<dbReference type="GO" id="GO:0005524">
    <property type="term" value="F:ATP binding"/>
    <property type="evidence" value="ECO:0007669"/>
    <property type="project" value="InterPro"/>
</dbReference>
<evidence type="ECO:0000313" key="3">
    <source>
        <dbReference type="EMBL" id="VEF73227.1"/>
    </source>
</evidence>
<dbReference type="AlphaFoldDB" id="A0AAX3FS05"/>
<accession>A0AAX3FS05</accession>
<protein>
    <submittedName>
        <fullName evidence="3">ATPase</fullName>
    </submittedName>
</protein>
<dbReference type="GO" id="GO:0006302">
    <property type="term" value="P:double-strand break repair"/>
    <property type="evidence" value="ECO:0007669"/>
    <property type="project" value="InterPro"/>
</dbReference>
<reference evidence="3 4" key="1">
    <citation type="submission" date="2018-12" db="EMBL/GenBank/DDBJ databases">
        <authorList>
            <consortium name="Pathogen Informatics"/>
        </authorList>
    </citation>
    <scope>NUCLEOTIDE SEQUENCE [LARGE SCALE GENOMIC DNA]</scope>
    <source>
        <strain evidence="3 4">NCTC7357</strain>
    </source>
</reference>
<dbReference type="Gene3D" id="3.40.50.300">
    <property type="entry name" value="P-loop containing nucleotide triphosphate hydrolases"/>
    <property type="match status" value="1"/>
</dbReference>
<dbReference type="InterPro" id="IPR003959">
    <property type="entry name" value="ATPase_AAA_core"/>
</dbReference>
<feature type="domain" description="Rad50/SbcC-type AAA" evidence="2">
    <location>
        <begin position="6"/>
        <end position="70"/>
    </location>
</feature>
<dbReference type="GO" id="GO:0016887">
    <property type="term" value="F:ATP hydrolysis activity"/>
    <property type="evidence" value="ECO:0007669"/>
    <property type="project" value="InterPro"/>
</dbReference>
<sequence>MYIDRIFLRNFRSFRNAQIDLVHPDQNFEQLGMPAPKLRNVNLLLGNNGAGKTTLLKAISLACLGPAVGQSGIYPYRLIRREPETYQSKKNGGNLARASISAFFTPHHQDRVPIGISSLESETLINLRGDLEYIEWAHLDEKVWHPIFSSESDAFFFVGYGAMRRVEQKENFDSGMRHSRIFVRAQRIQSLFEDTYSLVPLSSWLPRYKAENKGRYTQVVTLLNKLVGTGHYKFTGDIESGEYLFERGGLKVPFRALSDGYRAYLGWVGDLLYHICTTCPSGKRLDENQGIVMIDEIDLHLHPQWQLSVLPTLAAALPKIQFIVTSHSPLIVGSLEWMNIITMKSGPYQSSSLKRISSAVHGLDADQVLLTDFFGLGSTRASAAKRTLKSLSLKARQGDTDAAFALLAQMSRGMESSE</sequence>
<feature type="domain" description="ATPase AAA-type core" evidence="1">
    <location>
        <begin position="196"/>
        <end position="332"/>
    </location>
</feature>
<dbReference type="PANTHER" id="PTHR43581:SF2">
    <property type="entry name" value="EXCINUCLEASE ATPASE SUBUNIT"/>
    <property type="match status" value="1"/>
</dbReference>
<dbReference type="RefSeq" id="WP_124325023.1">
    <property type="nucleotide sequence ID" value="NZ_CP118137.1"/>
</dbReference>
<dbReference type="InterPro" id="IPR027417">
    <property type="entry name" value="P-loop_NTPase"/>
</dbReference>
<dbReference type="Pfam" id="PF13304">
    <property type="entry name" value="AAA_21"/>
    <property type="match status" value="1"/>
</dbReference>
<dbReference type="PANTHER" id="PTHR43581">
    <property type="entry name" value="ATP/GTP PHOSPHATASE"/>
    <property type="match status" value="1"/>
</dbReference>
<dbReference type="EMBL" id="LR134334">
    <property type="protein sequence ID" value="VEF73227.1"/>
    <property type="molecule type" value="Genomic_DNA"/>
</dbReference>
<dbReference type="InterPro" id="IPR038729">
    <property type="entry name" value="Rad50/SbcC_AAA"/>
</dbReference>
<evidence type="ECO:0000259" key="1">
    <source>
        <dbReference type="Pfam" id="PF13304"/>
    </source>
</evidence>
<dbReference type="SUPFAM" id="SSF52540">
    <property type="entry name" value="P-loop containing nucleoside triphosphate hydrolases"/>
    <property type="match status" value="1"/>
</dbReference>
<proteinExistence type="predicted"/>
<organism evidence="3 4">
    <name type="scientific">Pseudomonas chlororaphis</name>
    <dbReference type="NCBI Taxonomy" id="587753"/>
    <lineage>
        <taxon>Bacteria</taxon>
        <taxon>Pseudomonadati</taxon>
        <taxon>Pseudomonadota</taxon>
        <taxon>Gammaproteobacteria</taxon>
        <taxon>Pseudomonadales</taxon>
        <taxon>Pseudomonadaceae</taxon>
        <taxon>Pseudomonas</taxon>
    </lineage>
</organism>
<dbReference type="Pfam" id="PF13476">
    <property type="entry name" value="AAA_23"/>
    <property type="match status" value="1"/>
</dbReference>
<evidence type="ECO:0000313" key="4">
    <source>
        <dbReference type="Proteomes" id="UP000277437"/>
    </source>
</evidence>
<gene>
    <name evidence="3" type="ORF">NCTC7357_01479</name>
</gene>
<evidence type="ECO:0000259" key="2">
    <source>
        <dbReference type="Pfam" id="PF13476"/>
    </source>
</evidence>
<name>A0AAX3FS05_9PSED</name>
<dbReference type="Proteomes" id="UP000277437">
    <property type="component" value="Chromosome"/>
</dbReference>